<evidence type="ECO:0000313" key="13">
    <source>
        <dbReference type="Ensembl" id="ENSLLEP00000030221.1"/>
    </source>
</evidence>
<comment type="function">
    <text evidence="7">In complex with CRLF1, forms a heterodimeric neurotropic cytokine that plays a crucial role during neuronal development. Also stimulates B-cells. Binds to and activates the ILST/gp130 receptor.</text>
</comment>
<dbReference type="OrthoDB" id="8956155at2759"/>
<evidence type="ECO:0000256" key="3">
    <source>
        <dbReference type="ARBA" id="ARBA00022514"/>
    </source>
</evidence>
<comment type="subcellular location">
    <subcellularLocation>
        <location evidence="1">Secreted</location>
    </subcellularLocation>
</comment>
<keyword evidence="6" id="KW-0325">Glycoprotein</keyword>
<comment type="subunit">
    <text evidence="8">Forms a heteromeric complex with cardiotrophin-like cytokine CRLF1/CLF-1; the CRLF1-CLCF1 complex is a ligand for the ciliary neurotrophic factor receptor/CNTFR. The CRLF1-CLCF1 heterodimer binds SORL1 (via N-terminal ectodomain); within this complex, the interaction is mediated predominantly by the CRLF1 moiety. The tripartite signaling complex formed by CRLF1, CLCF1 and CNTFR also binds SORL1.</text>
</comment>
<dbReference type="Gene3D" id="1.20.1250.10">
    <property type="match status" value="1"/>
</dbReference>
<feature type="compositionally biased region" description="Polar residues" evidence="12">
    <location>
        <begin position="31"/>
        <end position="41"/>
    </location>
</feature>
<dbReference type="Ensembl" id="ENSLLET00000031385.1">
    <property type="protein sequence ID" value="ENSLLEP00000030221.1"/>
    <property type="gene ID" value="ENSLLEG00000019168.1"/>
</dbReference>
<evidence type="ECO:0000256" key="6">
    <source>
        <dbReference type="ARBA" id="ARBA00023180"/>
    </source>
</evidence>
<evidence type="ECO:0000313" key="14">
    <source>
        <dbReference type="Proteomes" id="UP000694569"/>
    </source>
</evidence>
<name>A0A8C5PZX1_9ANUR</name>
<keyword evidence="3" id="KW-0202">Cytokine</keyword>
<feature type="compositionally biased region" description="Polar residues" evidence="12">
    <location>
        <begin position="56"/>
        <end position="72"/>
    </location>
</feature>
<feature type="region of interest" description="Disordered" evidence="12">
    <location>
        <begin position="1"/>
        <end position="96"/>
    </location>
</feature>
<reference evidence="13" key="1">
    <citation type="submission" date="2025-08" db="UniProtKB">
        <authorList>
            <consortium name="Ensembl"/>
        </authorList>
    </citation>
    <scope>IDENTIFICATION</scope>
</reference>
<dbReference type="GO" id="GO:0070120">
    <property type="term" value="P:ciliary neurotrophic factor-mediated signaling pathway"/>
    <property type="evidence" value="ECO:0007669"/>
    <property type="project" value="InterPro"/>
</dbReference>
<sequence length="366" mass="39637">MGGRVHLGKGRTISGKAVGETKKQKIKTRGSHQPLSRNVTSPAAGKAPQGRPGLTAHTSINRPSYPAITSLQPHKRSLGSRTAHAAPQTPPPITCGRAMWDLLGRIGIIPQPPGKKPSIPGLRTRTAGTATHRCSLISSSPPASRARDSIGGRDIQDGTPSESSPSMPPPAAGSDVASSSLAPRIAVSQQPLDVTSIRCQNTLLNYLGPPFNDPDFNPPRSGGPETIPSASVDFHLWRNLNDGLRLAENHRAYSLLLCYLRSIDEEVARTELRRSLGRFCTSLQGLVVSIAGVMSSLGYQPPQELTTSSPLPAVSYGRGNDFLRKMEDFWLLKELQIWLWRSAKDFNRLKRKVPAVVAYRVQSRGF</sequence>
<evidence type="ECO:0000256" key="5">
    <source>
        <dbReference type="ARBA" id="ARBA00022729"/>
    </source>
</evidence>
<dbReference type="GO" id="GO:0008284">
    <property type="term" value="P:positive regulation of cell population proliferation"/>
    <property type="evidence" value="ECO:0007669"/>
    <property type="project" value="UniProtKB-ARBA"/>
</dbReference>
<evidence type="ECO:0000256" key="11">
    <source>
        <dbReference type="ARBA" id="ARBA00081040"/>
    </source>
</evidence>
<evidence type="ECO:0000256" key="7">
    <source>
        <dbReference type="ARBA" id="ARBA00058915"/>
    </source>
</evidence>
<evidence type="ECO:0000256" key="12">
    <source>
        <dbReference type="SAM" id="MobiDB-lite"/>
    </source>
</evidence>
<dbReference type="SUPFAM" id="SSF47266">
    <property type="entry name" value="4-helical cytokines"/>
    <property type="match status" value="1"/>
</dbReference>
<dbReference type="GO" id="GO:0097696">
    <property type="term" value="P:cell surface receptor signaling pathway via STAT"/>
    <property type="evidence" value="ECO:0007669"/>
    <property type="project" value="UniProtKB-ARBA"/>
</dbReference>
<dbReference type="InterPro" id="IPR000151">
    <property type="entry name" value="Ciliary_neurotrophic_fac_CNTF"/>
</dbReference>
<dbReference type="Proteomes" id="UP000694569">
    <property type="component" value="Unplaced"/>
</dbReference>
<dbReference type="GeneTree" id="ENSGT00510000048856"/>
<evidence type="ECO:0000256" key="1">
    <source>
        <dbReference type="ARBA" id="ARBA00004613"/>
    </source>
</evidence>
<dbReference type="PANTHER" id="PTHR21353">
    <property type="match status" value="1"/>
</dbReference>
<organism evidence="13 14">
    <name type="scientific">Leptobrachium leishanense</name>
    <name type="common">Leishan spiny toad</name>
    <dbReference type="NCBI Taxonomy" id="445787"/>
    <lineage>
        <taxon>Eukaryota</taxon>
        <taxon>Metazoa</taxon>
        <taxon>Chordata</taxon>
        <taxon>Craniata</taxon>
        <taxon>Vertebrata</taxon>
        <taxon>Euteleostomi</taxon>
        <taxon>Amphibia</taxon>
        <taxon>Batrachia</taxon>
        <taxon>Anura</taxon>
        <taxon>Pelobatoidea</taxon>
        <taxon>Megophryidae</taxon>
        <taxon>Leptobrachium</taxon>
    </lineage>
</organism>
<feature type="compositionally biased region" description="Low complexity" evidence="12">
    <location>
        <begin position="135"/>
        <end position="144"/>
    </location>
</feature>
<dbReference type="FunFam" id="1.20.1250.10:FF:000005">
    <property type="entry name" value="cardiotrophin-like cytokine factor 1"/>
    <property type="match status" value="1"/>
</dbReference>
<dbReference type="InterPro" id="IPR009079">
    <property type="entry name" value="4_helix_cytokine-like_core"/>
</dbReference>
<dbReference type="Pfam" id="PF01110">
    <property type="entry name" value="CNTF"/>
    <property type="match status" value="1"/>
</dbReference>
<dbReference type="InterPro" id="IPR010681">
    <property type="entry name" value="PRF/CT"/>
</dbReference>
<gene>
    <name evidence="13" type="primary">CLCF1</name>
</gene>
<dbReference type="GO" id="GO:0005125">
    <property type="term" value="F:cytokine activity"/>
    <property type="evidence" value="ECO:0007669"/>
    <property type="project" value="UniProtKB-KW"/>
</dbReference>
<evidence type="ECO:0000256" key="9">
    <source>
        <dbReference type="ARBA" id="ARBA00072651"/>
    </source>
</evidence>
<reference evidence="13" key="2">
    <citation type="submission" date="2025-09" db="UniProtKB">
        <authorList>
            <consortium name="Ensembl"/>
        </authorList>
    </citation>
    <scope>IDENTIFICATION</scope>
</reference>
<comment type="similarity">
    <text evidence="2">Belongs to the IL-6 superfamily.</text>
</comment>
<keyword evidence="5" id="KW-0732">Signal</keyword>
<evidence type="ECO:0000256" key="8">
    <source>
        <dbReference type="ARBA" id="ARBA00063092"/>
    </source>
</evidence>
<keyword evidence="14" id="KW-1185">Reference proteome</keyword>
<accession>A0A8C5PZX1</accession>
<dbReference type="GO" id="GO:0043524">
    <property type="term" value="P:negative regulation of neuron apoptotic process"/>
    <property type="evidence" value="ECO:0007669"/>
    <property type="project" value="InterPro"/>
</dbReference>
<proteinExistence type="inferred from homology"/>
<feature type="region of interest" description="Disordered" evidence="12">
    <location>
        <begin position="110"/>
        <end position="180"/>
    </location>
</feature>
<protein>
    <recommendedName>
        <fullName evidence="9">Cardiotrophin-like cytokine factor 1</fullName>
    </recommendedName>
    <alternativeName>
        <fullName evidence="10">B-cell-stimulating factor 3</fullName>
    </alternativeName>
    <alternativeName>
        <fullName evidence="11">Novel neurotrophin-1</fullName>
    </alternativeName>
</protein>
<evidence type="ECO:0000256" key="2">
    <source>
        <dbReference type="ARBA" id="ARBA00007432"/>
    </source>
</evidence>
<dbReference type="PANTHER" id="PTHR21353:SF7">
    <property type="entry name" value="CARDIOTROPHIN-LIKE CYTOKINE FACTOR 1"/>
    <property type="match status" value="1"/>
</dbReference>
<dbReference type="AlphaFoldDB" id="A0A8C5PZX1"/>
<dbReference type="GO" id="GO:0005127">
    <property type="term" value="F:ciliary neurotrophic factor receptor binding"/>
    <property type="evidence" value="ECO:0007669"/>
    <property type="project" value="InterPro"/>
</dbReference>
<evidence type="ECO:0000256" key="10">
    <source>
        <dbReference type="ARBA" id="ARBA00079727"/>
    </source>
</evidence>
<evidence type="ECO:0000256" key="4">
    <source>
        <dbReference type="ARBA" id="ARBA00022525"/>
    </source>
</evidence>
<dbReference type="GO" id="GO:0005615">
    <property type="term" value="C:extracellular space"/>
    <property type="evidence" value="ECO:0007669"/>
    <property type="project" value="UniProtKB-KW"/>
</dbReference>
<feature type="compositionally biased region" description="Basic and acidic residues" evidence="12">
    <location>
        <begin position="145"/>
        <end position="156"/>
    </location>
</feature>
<keyword evidence="4" id="KW-0964">Secreted</keyword>